<sequence>MATISISSIPVELIQHINGELNIEDTKQLRLTCKHFAETLSISIFHTLSINITPETREKSLFQLSTLASVADVTHEHGHPAHREARVLHISSLINVSNASIGEPEELIKIRQIEDEIKECLFKAIASLRGVQEVCWVHRWNDEEWACLAVLEAVKELPNLRKFHVAASRCDLPVPVTSLKGLEEFSFDASVSECSDSGKAMFDNLAKSISALGPTGQLTSLEVSHNWHSCSQNGENENIHSLFKYYPQDAAPMRLRHLGLTSCFVTLDEVILPHLASLTSLKLFEIEESFGTRVTLPASSTSSHSSSNLDGIWTALAKAGIYLKEITVDFVTSSFLAYLSSYSGLRKLHISGPYNFTNGQSSDIMAQGFFGQALRTHVSSLEDFGIMAQYEGLWCFGEHNVSAISELTNLRNLRLCIISPQLWGKKHFKKKTSQAKPDTVKLLLDTVVTSIPRLQTLGISSATPAYRRGAKCGSSTPALDARLERDMILNVGMYRAPPSCSRLPLLAAVGVYVSGHFQAADSSRGANLSRTLRYESTVAKT</sequence>
<dbReference type="SUPFAM" id="SSF52047">
    <property type="entry name" value="RNI-like"/>
    <property type="match status" value="1"/>
</dbReference>
<dbReference type="InterPro" id="IPR032675">
    <property type="entry name" value="LRR_dom_sf"/>
</dbReference>
<dbReference type="OrthoDB" id="3541472at2759"/>
<evidence type="ECO:0000313" key="1">
    <source>
        <dbReference type="EMBL" id="KAF8908161.1"/>
    </source>
</evidence>
<dbReference type="Gene3D" id="3.80.10.10">
    <property type="entry name" value="Ribonuclease Inhibitor"/>
    <property type="match status" value="1"/>
</dbReference>
<protein>
    <recommendedName>
        <fullName evidence="3">F-box domain-containing protein</fullName>
    </recommendedName>
</protein>
<proteinExistence type="predicted"/>
<dbReference type="AlphaFoldDB" id="A0A9P5NXV4"/>
<dbReference type="EMBL" id="JADNYJ010000012">
    <property type="protein sequence ID" value="KAF8908161.1"/>
    <property type="molecule type" value="Genomic_DNA"/>
</dbReference>
<dbReference type="Proteomes" id="UP000724874">
    <property type="component" value="Unassembled WGS sequence"/>
</dbReference>
<evidence type="ECO:0000313" key="2">
    <source>
        <dbReference type="Proteomes" id="UP000724874"/>
    </source>
</evidence>
<gene>
    <name evidence="1" type="ORF">CPB84DRAFT_207691</name>
</gene>
<name>A0A9P5NXV4_GYMJU</name>
<organism evidence="1 2">
    <name type="scientific">Gymnopilus junonius</name>
    <name type="common">Spectacular rustgill mushroom</name>
    <name type="synonym">Gymnopilus spectabilis subsp. junonius</name>
    <dbReference type="NCBI Taxonomy" id="109634"/>
    <lineage>
        <taxon>Eukaryota</taxon>
        <taxon>Fungi</taxon>
        <taxon>Dikarya</taxon>
        <taxon>Basidiomycota</taxon>
        <taxon>Agaricomycotina</taxon>
        <taxon>Agaricomycetes</taxon>
        <taxon>Agaricomycetidae</taxon>
        <taxon>Agaricales</taxon>
        <taxon>Agaricineae</taxon>
        <taxon>Hymenogastraceae</taxon>
        <taxon>Gymnopilus</taxon>
    </lineage>
</organism>
<reference evidence="1" key="1">
    <citation type="submission" date="2020-11" db="EMBL/GenBank/DDBJ databases">
        <authorList>
            <consortium name="DOE Joint Genome Institute"/>
            <person name="Ahrendt S."/>
            <person name="Riley R."/>
            <person name="Andreopoulos W."/>
            <person name="LaButti K."/>
            <person name="Pangilinan J."/>
            <person name="Ruiz-duenas F.J."/>
            <person name="Barrasa J.M."/>
            <person name="Sanchez-Garcia M."/>
            <person name="Camarero S."/>
            <person name="Miyauchi S."/>
            <person name="Serrano A."/>
            <person name="Linde D."/>
            <person name="Babiker R."/>
            <person name="Drula E."/>
            <person name="Ayuso-Fernandez I."/>
            <person name="Pacheco R."/>
            <person name="Padilla G."/>
            <person name="Ferreira P."/>
            <person name="Barriuso J."/>
            <person name="Kellner H."/>
            <person name="Castanera R."/>
            <person name="Alfaro M."/>
            <person name="Ramirez L."/>
            <person name="Pisabarro A.G."/>
            <person name="Kuo A."/>
            <person name="Tritt A."/>
            <person name="Lipzen A."/>
            <person name="He G."/>
            <person name="Yan M."/>
            <person name="Ng V."/>
            <person name="Cullen D."/>
            <person name="Martin F."/>
            <person name="Rosso M.-N."/>
            <person name="Henrissat B."/>
            <person name="Hibbett D."/>
            <person name="Martinez A.T."/>
            <person name="Grigoriev I.V."/>
        </authorList>
    </citation>
    <scope>NUCLEOTIDE SEQUENCE</scope>
    <source>
        <strain evidence="1">AH 44721</strain>
    </source>
</reference>
<keyword evidence="2" id="KW-1185">Reference proteome</keyword>
<evidence type="ECO:0008006" key="3">
    <source>
        <dbReference type="Google" id="ProtNLM"/>
    </source>
</evidence>
<comment type="caution">
    <text evidence="1">The sequence shown here is derived from an EMBL/GenBank/DDBJ whole genome shotgun (WGS) entry which is preliminary data.</text>
</comment>
<accession>A0A9P5NXV4</accession>